<proteinExistence type="predicted"/>
<dbReference type="InterPro" id="IPR000868">
    <property type="entry name" value="Isochorismatase-like_dom"/>
</dbReference>
<evidence type="ECO:0000259" key="2">
    <source>
        <dbReference type="Pfam" id="PF00857"/>
    </source>
</evidence>
<dbReference type="PANTHER" id="PTHR43540:SF1">
    <property type="entry name" value="ISOCHORISMATASE HYDROLASE"/>
    <property type="match status" value="1"/>
</dbReference>
<dbReference type="RefSeq" id="WP_369182786.1">
    <property type="nucleotide sequence ID" value="NZ_CP163445.1"/>
</dbReference>
<dbReference type="InterPro" id="IPR036380">
    <property type="entry name" value="Isochorismatase-like_sf"/>
</dbReference>
<reference evidence="3" key="1">
    <citation type="submission" date="2024-07" db="EMBL/GenBank/DDBJ databases">
        <authorList>
            <person name="Yu S.T."/>
        </authorList>
    </citation>
    <scope>NUCLEOTIDE SEQUENCE</scope>
    <source>
        <strain evidence="3">Y1</strain>
    </source>
</reference>
<accession>A0AB39TFA7</accession>
<dbReference type="Pfam" id="PF00857">
    <property type="entry name" value="Isochorismatase"/>
    <property type="match status" value="1"/>
</dbReference>
<dbReference type="PANTHER" id="PTHR43540">
    <property type="entry name" value="PEROXYUREIDOACRYLATE/UREIDOACRYLATE AMIDOHYDROLASE-RELATED"/>
    <property type="match status" value="1"/>
</dbReference>
<organism evidence="3">
    <name type="scientific">Streptomyces sp. Y1</name>
    <dbReference type="NCBI Taxonomy" id="3238634"/>
    <lineage>
        <taxon>Bacteria</taxon>
        <taxon>Bacillati</taxon>
        <taxon>Actinomycetota</taxon>
        <taxon>Actinomycetes</taxon>
        <taxon>Kitasatosporales</taxon>
        <taxon>Streptomycetaceae</taxon>
        <taxon>Streptomyces</taxon>
    </lineage>
</organism>
<name>A0AB39TFA7_9ACTN</name>
<dbReference type="InterPro" id="IPR050272">
    <property type="entry name" value="Isochorismatase-like_hydrls"/>
</dbReference>
<dbReference type="GO" id="GO:0016787">
    <property type="term" value="F:hydrolase activity"/>
    <property type="evidence" value="ECO:0007669"/>
    <property type="project" value="UniProtKB-KW"/>
</dbReference>
<sequence>MTTTAFPSGTALVLVDLQHWIVSRPVAPHSGAAVVRAAARLKAAFEAAGRPVVLVRHARLDGTDGGPDSHFNRFAEEVAARPGNEVVTKYTISAFAGTDLDALLRRLGATALVVAGIATEYGVGETVRGAVALGHPVTVVEDAVSALSAPAHTAALAALRGLGVTVTSTDELIGPAD</sequence>
<dbReference type="AlphaFoldDB" id="A0AB39TFA7"/>
<evidence type="ECO:0000313" key="3">
    <source>
        <dbReference type="EMBL" id="XDQ78295.1"/>
    </source>
</evidence>
<keyword evidence="1 3" id="KW-0378">Hydrolase</keyword>
<dbReference type="SUPFAM" id="SSF52499">
    <property type="entry name" value="Isochorismatase-like hydrolases"/>
    <property type="match status" value="1"/>
</dbReference>
<feature type="domain" description="Isochorismatase-like" evidence="2">
    <location>
        <begin position="10"/>
        <end position="171"/>
    </location>
</feature>
<protein>
    <submittedName>
        <fullName evidence="3">Cysteine hydrolase family protein</fullName>
    </submittedName>
</protein>
<dbReference type="Gene3D" id="3.40.50.850">
    <property type="entry name" value="Isochorismatase-like"/>
    <property type="match status" value="1"/>
</dbReference>
<evidence type="ECO:0000256" key="1">
    <source>
        <dbReference type="ARBA" id="ARBA00022801"/>
    </source>
</evidence>
<dbReference type="EMBL" id="CP163445">
    <property type="protein sequence ID" value="XDQ78295.1"/>
    <property type="molecule type" value="Genomic_DNA"/>
</dbReference>
<gene>
    <name evidence="3" type="ORF">AB2U05_07280</name>
</gene>